<dbReference type="Gene3D" id="2.40.160.10">
    <property type="entry name" value="Porin"/>
    <property type="match status" value="1"/>
</dbReference>
<evidence type="ECO:0000256" key="2">
    <source>
        <dbReference type="ARBA" id="ARBA00022452"/>
    </source>
</evidence>
<comment type="subcellular location">
    <subcellularLocation>
        <location evidence="1">Mitochondrion outer membrane</location>
    </subcellularLocation>
</comment>
<evidence type="ECO:0000313" key="4">
    <source>
        <dbReference type="Ensembl" id="ENSMMOP00000025654.1"/>
    </source>
</evidence>
<dbReference type="STRING" id="94237.ENSMMOP00000025654"/>
<dbReference type="AlphaFoldDB" id="A0A3Q3XHD9"/>
<protein>
    <submittedName>
        <fullName evidence="4">Uncharacterized protein</fullName>
    </submittedName>
</protein>
<accession>A0A3Q3XHD9</accession>
<dbReference type="Ensembl" id="ENSMMOT00000026087.1">
    <property type="protein sequence ID" value="ENSMMOP00000025654.1"/>
    <property type="gene ID" value="ENSMMOG00000019441.1"/>
</dbReference>
<organism evidence="4 5">
    <name type="scientific">Mola mola</name>
    <name type="common">Ocean sunfish</name>
    <name type="synonym">Tetraodon mola</name>
    <dbReference type="NCBI Taxonomy" id="94237"/>
    <lineage>
        <taxon>Eukaryota</taxon>
        <taxon>Metazoa</taxon>
        <taxon>Chordata</taxon>
        <taxon>Craniata</taxon>
        <taxon>Vertebrata</taxon>
        <taxon>Euteleostomi</taxon>
        <taxon>Actinopterygii</taxon>
        <taxon>Neopterygii</taxon>
        <taxon>Teleostei</taxon>
        <taxon>Neoteleostei</taxon>
        <taxon>Acanthomorphata</taxon>
        <taxon>Eupercaria</taxon>
        <taxon>Tetraodontiformes</taxon>
        <taxon>Molidae</taxon>
        <taxon>Mola</taxon>
    </lineage>
</organism>
<keyword evidence="2" id="KW-0472">Membrane</keyword>
<proteinExistence type="predicted"/>
<dbReference type="Pfam" id="PF01459">
    <property type="entry name" value="Porin_3"/>
    <property type="match status" value="1"/>
</dbReference>
<dbReference type="GO" id="GO:0055085">
    <property type="term" value="P:transmembrane transport"/>
    <property type="evidence" value="ECO:0007669"/>
    <property type="project" value="InterPro"/>
</dbReference>
<name>A0A3Q3XHD9_MOLML</name>
<keyword evidence="2" id="KW-1134">Transmembrane beta strand</keyword>
<reference evidence="4" key="1">
    <citation type="submission" date="2025-08" db="UniProtKB">
        <authorList>
            <consortium name="Ensembl"/>
        </authorList>
    </citation>
    <scope>IDENTIFICATION</scope>
</reference>
<evidence type="ECO:0000256" key="3">
    <source>
        <dbReference type="ARBA" id="ARBA00022787"/>
    </source>
</evidence>
<keyword evidence="3" id="KW-1000">Mitochondrion outer membrane</keyword>
<sequence>MAVPPSYSDLGRAAKDIFSKGYGFGVVKLELKTKSESGDYVKDCCGLHNCPLFYFSNRASKWFFDLILFSSLSRFYSLSIRYSTYFFSNVN</sequence>
<evidence type="ECO:0000256" key="1">
    <source>
        <dbReference type="ARBA" id="ARBA00004294"/>
    </source>
</evidence>
<dbReference type="GO" id="GO:0005741">
    <property type="term" value="C:mitochondrial outer membrane"/>
    <property type="evidence" value="ECO:0007669"/>
    <property type="project" value="UniProtKB-SubCell"/>
</dbReference>
<keyword evidence="2" id="KW-0812">Transmembrane</keyword>
<dbReference type="InterPro" id="IPR027246">
    <property type="entry name" value="Porin_Euk/Tom40"/>
</dbReference>
<dbReference type="InterPro" id="IPR023614">
    <property type="entry name" value="Porin_dom_sf"/>
</dbReference>
<keyword evidence="3" id="KW-0496">Mitochondrion</keyword>
<dbReference type="Proteomes" id="UP000261620">
    <property type="component" value="Unplaced"/>
</dbReference>
<evidence type="ECO:0000313" key="5">
    <source>
        <dbReference type="Proteomes" id="UP000261620"/>
    </source>
</evidence>
<keyword evidence="5" id="KW-1185">Reference proteome</keyword>
<reference evidence="4" key="2">
    <citation type="submission" date="2025-09" db="UniProtKB">
        <authorList>
            <consortium name="Ensembl"/>
        </authorList>
    </citation>
    <scope>IDENTIFICATION</scope>
</reference>